<dbReference type="Pfam" id="PF03129">
    <property type="entry name" value="HGTP_anticodon"/>
    <property type="match status" value="1"/>
</dbReference>
<dbReference type="GO" id="GO:0005829">
    <property type="term" value="C:cytosol"/>
    <property type="evidence" value="ECO:0007669"/>
    <property type="project" value="TreeGrafter"/>
</dbReference>
<dbReference type="EMBL" id="VSSQ01105089">
    <property type="protein sequence ID" value="MPN45307.1"/>
    <property type="molecule type" value="Genomic_DNA"/>
</dbReference>
<organism evidence="9">
    <name type="scientific">bioreactor metagenome</name>
    <dbReference type="NCBI Taxonomy" id="1076179"/>
    <lineage>
        <taxon>unclassified sequences</taxon>
        <taxon>metagenomes</taxon>
        <taxon>ecological metagenomes</taxon>
    </lineage>
</organism>
<dbReference type="InterPro" id="IPR036621">
    <property type="entry name" value="Anticodon-bd_dom_sf"/>
</dbReference>
<dbReference type="Pfam" id="PF00587">
    <property type="entry name" value="tRNA-synt_2b"/>
    <property type="match status" value="1"/>
</dbReference>
<keyword evidence="3" id="KW-0547">Nucleotide-binding</keyword>
<name>A0A645I1Y0_9ZZZZ</name>
<dbReference type="InterPro" id="IPR002314">
    <property type="entry name" value="aa-tRNA-synt_IIb"/>
</dbReference>
<proteinExistence type="predicted"/>
<keyword evidence="5" id="KW-0648">Protein biosynthesis</keyword>
<dbReference type="EC" id="6.1.1.15" evidence="9"/>
<keyword evidence="1" id="KW-0963">Cytoplasm</keyword>
<comment type="caution">
    <text evidence="9">The sequence shown here is derived from an EMBL/GenBank/DDBJ whole genome shotgun (WGS) entry which is preliminary data.</text>
</comment>
<keyword evidence="4" id="KW-0067">ATP-binding</keyword>
<dbReference type="CDD" id="cd00861">
    <property type="entry name" value="ProRS_anticodon_short"/>
    <property type="match status" value="1"/>
</dbReference>
<evidence type="ECO:0000256" key="5">
    <source>
        <dbReference type="ARBA" id="ARBA00022917"/>
    </source>
</evidence>
<gene>
    <name evidence="9" type="primary">proS_50</name>
    <name evidence="9" type="ORF">SDC9_192874</name>
</gene>
<protein>
    <submittedName>
        <fullName evidence="9">Proline--tRNA ligase</fullName>
        <ecNumber evidence="9">6.1.1.15</ecNumber>
    </submittedName>
</protein>
<feature type="domain" description="Anticodon-binding" evidence="8">
    <location>
        <begin position="93"/>
        <end position="184"/>
    </location>
</feature>
<dbReference type="PANTHER" id="PTHR42753">
    <property type="entry name" value="MITOCHONDRIAL RIBOSOME PROTEIN L39/PROLYL-TRNA LIGASE FAMILY MEMBER"/>
    <property type="match status" value="1"/>
</dbReference>
<dbReference type="GO" id="GO:0004827">
    <property type="term" value="F:proline-tRNA ligase activity"/>
    <property type="evidence" value="ECO:0007669"/>
    <property type="project" value="UniProtKB-EC"/>
</dbReference>
<keyword evidence="6" id="KW-0030">Aminoacyl-tRNA synthetase</keyword>
<evidence type="ECO:0000256" key="3">
    <source>
        <dbReference type="ARBA" id="ARBA00022741"/>
    </source>
</evidence>
<keyword evidence="2 9" id="KW-0436">Ligase</keyword>
<evidence type="ECO:0000256" key="2">
    <source>
        <dbReference type="ARBA" id="ARBA00022598"/>
    </source>
</evidence>
<dbReference type="PANTHER" id="PTHR42753:SF2">
    <property type="entry name" value="PROLINE--TRNA LIGASE"/>
    <property type="match status" value="1"/>
</dbReference>
<evidence type="ECO:0000259" key="7">
    <source>
        <dbReference type="Pfam" id="PF00587"/>
    </source>
</evidence>
<dbReference type="SUPFAM" id="SSF55681">
    <property type="entry name" value="Class II aaRS and biotin synthetases"/>
    <property type="match status" value="1"/>
</dbReference>
<evidence type="ECO:0000256" key="4">
    <source>
        <dbReference type="ARBA" id="ARBA00022840"/>
    </source>
</evidence>
<dbReference type="Gene3D" id="3.30.930.10">
    <property type="entry name" value="Bira Bifunctional Protein, Domain 2"/>
    <property type="match status" value="1"/>
</dbReference>
<sequence length="190" mass="21504">MVADIRLIQEDDLCFNCKGHIHFEKGIEIGNTFKLGTKYAKAMDLQYLDQNNQLQDVWMGSYGIGPGRCMAAIAEQNNDDKGLIWPMSIAPYQVGIVIINTKEEKQVQVGSALYDQLQKLGIEVILDDREERAGVKFNDMDLIGVPFRVVVGKSIEKGMVEVKARTEKDSKEIEIDKVVEYIEELLKNSY</sequence>
<evidence type="ECO:0000313" key="9">
    <source>
        <dbReference type="EMBL" id="MPN45307.1"/>
    </source>
</evidence>
<feature type="domain" description="Aminoacyl-tRNA synthetase class II (G/ P/ S/T)" evidence="7">
    <location>
        <begin position="23"/>
        <end position="77"/>
    </location>
</feature>
<dbReference type="SUPFAM" id="SSF52954">
    <property type="entry name" value="Class II aaRS ABD-related"/>
    <property type="match status" value="1"/>
</dbReference>
<dbReference type="GO" id="GO:0006433">
    <property type="term" value="P:prolyl-tRNA aminoacylation"/>
    <property type="evidence" value="ECO:0007669"/>
    <property type="project" value="TreeGrafter"/>
</dbReference>
<evidence type="ECO:0000256" key="1">
    <source>
        <dbReference type="ARBA" id="ARBA00022490"/>
    </source>
</evidence>
<dbReference type="AlphaFoldDB" id="A0A645I1Y0"/>
<dbReference type="Gene3D" id="3.40.50.800">
    <property type="entry name" value="Anticodon-binding domain"/>
    <property type="match status" value="1"/>
</dbReference>
<dbReference type="GO" id="GO:0005524">
    <property type="term" value="F:ATP binding"/>
    <property type="evidence" value="ECO:0007669"/>
    <property type="project" value="UniProtKB-KW"/>
</dbReference>
<dbReference type="InterPro" id="IPR045864">
    <property type="entry name" value="aa-tRNA-synth_II/BPL/LPL"/>
</dbReference>
<reference evidence="9" key="1">
    <citation type="submission" date="2019-08" db="EMBL/GenBank/DDBJ databases">
        <authorList>
            <person name="Kucharzyk K."/>
            <person name="Murdoch R.W."/>
            <person name="Higgins S."/>
            <person name="Loffler F."/>
        </authorList>
    </citation>
    <scope>NUCLEOTIDE SEQUENCE</scope>
</reference>
<dbReference type="InterPro" id="IPR050062">
    <property type="entry name" value="Pro-tRNA_synthetase"/>
</dbReference>
<dbReference type="InterPro" id="IPR044140">
    <property type="entry name" value="ProRS_anticodon_short"/>
</dbReference>
<evidence type="ECO:0000259" key="8">
    <source>
        <dbReference type="Pfam" id="PF03129"/>
    </source>
</evidence>
<evidence type="ECO:0000256" key="6">
    <source>
        <dbReference type="ARBA" id="ARBA00023146"/>
    </source>
</evidence>
<dbReference type="InterPro" id="IPR004154">
    <property type="entry name" value="Anticodon-bd"/>
</dbReference>
<dbReference type="FunFam" id="3.40.50.800:FF:000011">
    <property type="entry name" value="Proline--tRNA ligase"/>
    <property type="match status" value="1"/>
</dbReference>
<accession>A0A645I1Y0</accession>